<accession>A0A381F8B9</accession>
<name>A0A381F8B9_9FLAO</name>
<gene>
    <name evidence="1" type="ORF">NCTC13532_00092</name>
</gene>
<evidence type="ECO:0000313" key="1">
    <source>
        <dbReference type="EMBL" id="SUX42820.1"/>
    </source>
</evidence>
<organism evidence="1 2">
    <name type="scientific">Chryseobacterium indoltheticum</name>
    <dbReference type="NCBI Taxonomy" id="254"/>
    <lineage>
        <taxon>Bacteria</taxon>
        <taxon>Pseudomonadati</taxon>
        <taxon>Bacteroidota</taxon>
        <taxon>Flavobacteriia</taxon>
        <taxon>Flavobacteriales</taxon>
        <taxon>Weeksellaceae</taxon>
        <taxon>Chryseobacterium group</taxon>
        <taxon>Chryseobacterium</taxon>
    </lineage>
</organism>
<reference evidence="1 2" key="1">
    <citation type="submission" date="2018-06" db="EMBL/GenBank/DDBJ databases">
        <authorList>
            <consortium name="Pathogen Informatics"/>
            <person name="Doyle S."/>
        </authorList>
    </citation>
    <scope>NUCLEOTIDE SEQUENCE [LARGE SCALE GENOMIC DNA]</scope>
    <source>
        <strain evidence="1 2">NCTC13532</strain>
    </source>
</reference>
<sequence length="146" mass="16938">MIVSPMRIVLNENLYIFFKFASQFYLKINISFMKKLPKLGCACEKHDLSESEYRTSIVGKDFTSDKNAEVSIIQCRLCQRIWLKYTVESETAPELSRWFKGIIAKKEVAEMKPENAIEYLENLQWYIGGGNFFGNKEVFGEGKLNL</sequence>
<dbReference type="AlphaFoldDB" id="A0A381F8B9"/>
<protein>
    <submittedName>
        <fullName evidence="1">Uncharacterized protein</fullName>
    </submittedName>
</protein>
<dbReference type="STRING" id="254.SAMN05421682_104259"/>
<dbReference type="Proteomes" id="UP000254282">
    <property type="component" value="Unassembled WGS sequence"/>
</dbReference>
<evidence type="ECO:0000313" key="2">
    <source>
        <dbReference type="Proteomes" id="UP000254282"/>
    </source>
</evidence>
<dbReference type="EMBL" id="UFVR01000004">
    <property type="protein sequence ID" value="SUX42820.1"/>
    <property type="molecule type" value="Genomic_DNA"/>
</dbReference>
<proteinExistence type="predicted"/>